<evidence type="ECO:0000259" key="3">
    <source>
        <dbReference type="PROSITE" id="PS00028"/>
    </source>
</evidence>
<organism evidence="5">
    <name type="scientific">Caenorhabditis brenneri</name>
    <name type="common">Nematode worm</name>
    <dbReference type="NCBI Taxonomy" id="135651"/>
    <lineage>
        <taxon>Eukaryota</taxon>
        <taxon>Metazoa</taxon>
        <taxon>Ecdysozoa</taxon>
        <taxon>Nematoda</taxon>
        <taxon>Chromadorea</taxon>
        <taxon>Rhabditida</taxon>
        <taxon>Rhabditina</taxon>
        <taxon>Rhabditomorpha</taxon>
        <taxon>Rhabditoidea</taxon>
        <taxon>Rhabditidae</taxon>
        <taxon>Peloderinae</taxon>
        <taxon>Caenorhabditis</taxon>
    </lineage>
</organism>
<evidence type="ECO:0000256" key="1">
    <source>
        <dbReference type="SAM" id="Coils"/>
    </source>
</evidence>
<dbReference type="PANTHER" id="PTHR47518">
    <property type="entry name" value="SERPENTINE RECEPTOR CLASS EPSILON-13-RELATED"/>
    <property type="match status" value="1"/>
</dbReference>
<reference evidence="5" key="1">
    <citation type="submission" date="2011-07" db="EMBL/GenBank/DDBJ databases">
        <authorList>
            <consortium name="Caenorhabditis brenneri Sequencing and Analysis Consortium"/>
            <person name="Wilson R.K."/>
        </authorList>
    </citation>
    <scope>NUCLEOTIDE SEQUENCE [LARGE SCALE GENOMIC DNA]</scope>
    <source>
        <strain evidence="5">PB2801</strain>
    </source>
</reference>
<sequence>MLRRLKEQVSQVANELDGRLTNNRASIASQGSQSQAHATNISQNDQEIEGFLCPMCMVELGGPDELTIHFEKEHSNTSSSQSTDQNSFPASTLATYTKEQEVEELRTRINEEKLFADKIKEELDNIKAVIAKASDVTEDEVPYMAQQIQVLTADKGMLTRQFLELEKESRQQSREMQQIKQERGDLMVKLKQMSIRMRELTDETEATKIEMEDIRRELKVATSDITRYELEVARLEKMLDQRPSEDDVNVLRTELVNAQKLMDNIAQEKDIEIKEHLNSIRNLSMEREKQHALNENLQKRIAESEETTKQLQTTLEAQADELKQRDERIIQLEDRIQGNIFELAENKNNVSRLEGKTVDAQAALEKLSSINESNEEQMIILKTKFEQSTNECKRLEAVFDEKVTVQGERLKTIGVVYYENLLVESGDYNETAKNVQFGLSIFICLCLIALFFINRHLTYNSIHRSKLTVRYQLAENVKALRTFVPFVVVDNCISILFVFSMFFLDVDFNMNLESCKTLPGYKISFAVFRTINNVLGMDIAGSNIDYFTQLKVQWLT</sequence>
<keyword evidence="2" id="KW-0812">Transmembrane</keyword>
<dbReference type="STRING" id="135651.G0MSE9"/>
<keyword evidence="5" id="KW-1185">Reference proteome</keyword>
<dbReference type="InterPro" id="IPR013087">
    <property type="entry name" value="Znf_C2H2_type"/>
</dbReference>
<dbReference type="GO" id="GO:0032266">
    <property type="term" value="F:phosphatidylinositol-3-phosphate binding"/>
    <property type="evidence" value="ECO:0007669"/>
    <property type="project" value="EnsemblMetazoa"/>
</dbReference>
<dbReference type="EMBL" id="GL379809">
    <property type="protein sequence ID" value="EGT42515.1"/>
    <property type="molecule type" value="Genomic_DNA"/>
</dbReference>
<keyword evidence="2" id="KW-1133">Transmembrane helix</keyword>
<name>G0MSE9_CAEBE</name>
<keyword evidence="2" id="KW-0472">Membrane</keyword>
<feature type="coiled-coil region" evidence="1">
    <location>
        <begin position="102"/>
        <end position="136"/>
    </location>
</feature>
<dbReference type="GO" id="GO:0030139">
    <property type="term" value="C:endocytic vesicle"/>
    <property type="evidence" value="ECO:0007669"/>
    <property type="project" value="EnsemblMetazoa"/>
</dbReference>
<dbReference type="OrthoDB" id="79871at2759"/>
<evidence type="ECO:0000313" key="4">
    <source>
        <dbReference type="EMBL" id="EGT42515.1"/>
    </source>
</evidence>
<feature type="transmembrane region" description="Helical" evidence="2">
    <location>
        <begin position="437"/>
        <end position="458"/>
    </location>
</feature>
<dbReference type="eggNOG" id="ENOG502QWB5">
    <property type="taxonomic scope" value="Eukaryota"/>
</dbReference>
<keyword evidence="1" id="KW-0175">Coiled coil</keyword>
<dbReference type="Proteomes" id="UP000008068">
    <property type="component" value="Unassembled WGS sequence"/>
</dbReference>
<protein>
    <recommendedName>
        <fullName evidence="3">C2H2-type domain-containing protein</fullName>
    </recommendedName>
</protein>
<accession>G0MSE9</accession>
<feature type="coiled-coil region" evidence="1">
    <location>
        <begin position="162"/>
        <end position="335"/>
    </location>
</feature>
<dbReference type="HOGENOM" id="CLU_490233_0_0_1"/>
<gene>
    <name evidence="4" type="ORF">CAEBREN_31122</name>
</gene>
<dbReference type="InParanoid" id="G0MSE9"/>
<evidence type="ECO:0000256" key="2">
    <source>
        <dbReference type="SAM" id="Phobius"/>
    </source>
</evidence>
<dbReference type="GO" id="GO:0005769">
    <property type="term" value="C:early endosome"/>
    <property type="evidence" value="ECO:0007669"/>
    <property type="project" value="EnsemblMetazoa"/>
</dbReference>
<evidence type="ECO:0000313" key="5">
    <source>
        <dbReference type="Proteomes" id="UP000008068"/>
    </source>
</evidence>
<feature type="transmembrane region" description="Helical" evidence="2">
    <location>
        <begin position="479"/>
        <end position="504"/>
    </location>
</feature>
<proteinExistence type="predicted"/>
<dbReference type="PROSITE" id="PS00028">
    <property type="entry name" value="ZINC_FINGER_C2H2_1"/>
    <property type="match status" value="1"/>
</dbReference>
<dbReference type="GO" id="GO:0006897">
    <property type="term" value="P:endocytosis"/>
    <property type="evidence" value="ECO:0007669"/>
    <property type="project" value="EnsemblMetazoa"/>
</dbReference>
<feature type="domain" description="C2H2-type" evidence="3">
    <location>
        <begin position="53"/>
        <end position="74"/>
    </location>
</feature>
<dbReference type="InterPro" id="IPR052854">
    <property type="entry name" value="Serpentine_rcpt_epsilon"/>
</dbReference>
<dbReference type="PANTHER" id="PTHR47518:SF9">
    <property type="entry name" value="SERPENTINE RECEPTOR, CLASS T"/>
    <property type="match status" value="1"/>
</dbReference>
<dbReference type="AlphaFoldDB" id="G0MSE9"/>